<feature type="chain" id="PRO_5045458510" description="GRAM domain-containing protein" evidence="1">
    <location>
        <begin position="21"/>
        <end position="135"/>
    </location>
</feature>
<feature type="signal peptide" evidence="1">
    <location>
        <begin position="1"/>
        <end position="20"/>
    </location>
</feature>
<dbReference type="RefSeq" id="WP_250431004.1">
    <property type="nucleotide sequence ID" value="NZ_JALPRR010000003.1"/>
</dbReference>
<reference evidence="3" key="1">
    <citation type="journal article" date="2019" name="Int. J. Syst. Evol. Microbiol.">
        <title>The Global Catalogue of Microorganisms (GCM) 10K type strain sequencing project: providing services to taxonomists for standard genome sequencing and annotation.</title>
        <authorList>
            <consortium name="The Broad Institute Genomics Platform"/>
            <consortium name="The Broad Institute Genome Sequencing Center for Infectious Disease"/>
            <person name="Wu L."/>
            <person name="Ma J."/>
        </authorList>
    </citation>
    <scope>NUCLEOTIDE SEQUENCE [LARGE SCALE GENOMIC DNA]</scope>
    <source>
        <strain evidence="3">CGMCC 4.1782</strain>
    </source>
</reference>
<proteinExistence type="predicted"/>
<organism evidence="2 3">
    <name type="scientific">Pontibacter ruber</name>
    <dbReference type="NCBI Taxonomy" id="1343895"/>
    <lineage>
        <taxon>Bacteria</taxon>
        <taxon>Pseudomonadati</taxon>
        <taxon>Bacteroidota</taxon>
        <taxon>Cytophagia</taxon>
        <taxon>Cytophagales</taxon>
        <taxon>Hymenobacteraceae</taxon>
        <taxon>Pontibacter</taxon>
    </lineage>
</organism>
<name>A0ABW5CZI1_9BACT</name>
<gene>
    <name evidence="2" type="ORF">ACFSKP_16310</name>
</gene>
<accession>A0ABW5CZI1</accession>
<keyword evidence="3" id="KW-1185">Reference proteome</keyword>
<evidence type="ECO:0000313" key="3">
    <source>
        <dbReference type="Proteomes" id="UP001597374"/>
    </source>
</evidence>
<sequence length="135" mass="15073">MKISNLLLAAFLLLVNTAFCRPVTWDERKSDSLPENIQLSRYGALIGKSELLPNGGIISVTSTKLIFTPIKTFLSKDVSIQEIPLDEIAKVTRTNTLGIMPNGILLLLQDGTSQKLQTIVFRRKKLYELLLSQTK</sequence>
<comment type="caution">
    <text evidence="2">The sequence shown here is derived from an EMBL/GenBank/DDBJ whole genome shotgun (WGS) entry which is preliminary data.</text>
</comment>
<evidence type="ECO:0008006" key="4">
    <source>
        <dbReference type="Google" id="ProtNLM"/>
    </source>
</evidence>
<evidence type="ECO:0000256" key="1">
    <source>
        <dbReference type="SAM" id="SignalP"/>
    </source>
</evidence>
<dbReference type="Proteomes" id="UP001597374">
    <property type="component" value="Unassembled WGS sequence"/>
</dbReference>
<keyword evidence="1" id="KW-0732">Signal</keyword>
<dbReference type="EMBL" id="JBHUIM010000002">
    <property type="protein sequence ID" value="MFD2247831.1"/>
    <property type="molecule type" value="Genomic_DNA"/>
</dbReference>
<protein>
    <recommendedName>
        <fullName evidence="4">GRAM domain-containing protein</fullName>
    </recommendedName>
</protein>
<evidence type="ECO:0000313" key="2">
    <source>
        <dbReference type="EMBL" id="MFD2247831.1"/>
    </source>
</evidence>